<dbReference type="EMBL" id="SACO01000005">
    <property type="protein sequence ID" value="RVU05356.1"/>
    <property type="molecule type" value="Genomic_DNA"/>
</dbReference>
<name>A0A3S2X490_9SPHN</name>
<proteinExistence type="predicted"/>
<sequence length="770" mass="79529">MVRSINMPNRAARARKIALVALSSTVAMVPGVAWADCTASNSTTVTCSGTSAAYTNSASGVNVTVNSGASVTSPLVIGSSGTLTNAGTITNTGAVYGVQYGDNATITNNGTITSSSSSSGAGTISVGANSTVTNNAVMTAYAGTPLVTFGTNGTFINNTAATAALTGIVAFGTNTGTDRAYFYNYNTAYGLTGSVTASGNITAYNNGIFTGNFVQTAKALDNAVVFTNDTSGTYTGLIVTGDQTTLTNNGTMYLYSGSTIGSLGLYASQVTNNKDLWVGTTSSPAVLSIYGNYTQSSTGTLNVAIIPSGSATNAAGTTYSQIYTTGTATLAGKLNLNVSAGFYPTGTTFDVVKADGGISGTFTSDNITVNSGTNLLFVTFSGLGVITTSGTQQVYRVAATHNSYATVMQAAGANANQLAISRGLDKLLVTASANTGSDAAAFLGTVDIINNTSDAKLFLDQLSPEGYLAYATALRDQANLFARTINHRMGDQNSDHPEDGWWLTPQMQASFSSTASQVGGYRTKDNLVGLTGGYDFSGPNHVWGLAVNLSWDKLRYAAQSLSGTNRDYAIALYGGKNFGPLHVTGQLAYNAGKLTTSKIITIGGYTRTAAGSASEYLAKATAKAGFQLKFNGMVLEPFVGIDFNKGRISAFTETGAGSANLTISAISADRTEALAGVSFTRSKGMFRPYVDVTYRSRMSGAGNTVTALMNAQADTQFTVTGLAQGKNQIDANAGMNFVFDDAGALFVGYQGTYRTDYKAHGINLGIRLEF</sequence>
<evidence type="ECO:0000259" key="2">
    <source>
        <dbReference type="PROSITE" id="PS51208"/>
    </source>
</evidence>
<dbReference type="Proteomes" id="UP000282837">
    <property type="component" value="Unassembled WGS sequence"/>
</dbReference>
<dbReference type="SUPFAM" id="SSF103515">
    <property type="entry name" value="Autotransporter"/>
    <property type="match status" value="1"/>
</dbReference>
<dbReference type="Pfam" id="PF03797">
    <property type="entry name" value="Autotransporter"/>
    <property type="match status" value="1"/>
</dbReference>
<dbReference type="InterPro" id="IPR036709">
    <property type="entry name" value="Autotransporte_beta_dom_sf"/>
</dbReference>
<organism evidence="3 4">
    <name type="scientific">Novosphingobium umbonatum</name>
    <dbReference type="NCBI Taxonomy" id="1908524"/>
    <lineage>
        <taxon>Bacteria</taxon>
        <taxon>Pseudomonadati</taxon>
        <taxon>Pseudomonadota</taxon>
        <taxon>Alphaproteobacteria</taxon>
        <taxon>Sphingomonadales</taxon>
        <taxon>Sphingomonadaceae</taxon>
        <taxon>Novosphingobium</taxon>
    </lineage>
</organism>
<evidence type="ECO:0000313" key="3">
    <source>
        <dbReference type="EMBL" id="RVU05356.1"/>
    </source>
</evidence>
<dbReference type="Gene3D" id="2.40.128.130">
    <property type="entry name" value="Autotransporter beta-domain"/>
    <property type="match status" value="1"/>
</dbReference>
<feature type="signal peptide" evidence="1">
    <location>
        <begin position="1"/>
        <end position="35"/>
    </location>
</feature>
<feature type="chain" id="PRO_5018618492" evidence="1">
    <location>
        <begin position="36"/>
        <end position="770"/>
    </location>
</feature>
<keyword evidence="4" id="KW-1185">Reference proteome</keyword>
<evidence type="ECO:0000256" key="1">
    <source>
        <dbReference type="SAM" id="SignalP"/>
    </source>
</evidence>
<evidence type="ECO:0000313" key="4">
    <source>
        <dbReference type="Proteomes" id="UP000282837"/>
    </source>
</evidence>
<keyword evidence="1" id="KW-0732">Signal</keyword>
<dbReference type="AlphaFoldDB" id="A0A3S2X490"/>
<dbReference type="OrthoDB" id="7486720at2"/>
<protein>
    <submittedName>
        <fullName evidence="3">Autotransporter domain-containing protein</fullName>
    </submittedName>
</protein>
<dbReference type="PROSITE" id="PS51208">
    <property type="entry name" value="AUTOTRANSPORTER"/>
    <property type="match status" value="1"/>
</dbReference>
<accession>A0A3S2X490</accession>
<comment type="caution">
    <text evidence="3">The sequence shown here is derived from an EMBL/GenBank/DDBJ whole genome shotgun (WGS) entry which is preliminary data.</text>
</comment>
<dbReference type="RefSeq" id="WP_127708355.1">
    <property type="nucleotide sequence ID" value="NZ_SACO01000005.1"/>
</dbReference>
<dbReference type="InterPro" id="IPR005546">
    <property type="entry name" value="Autotransporte_beta"/>
</dbReference>
<dbReference type="SMART" id="SM00869">
    <property type="entry name" value="Autotransporter"/>
    <property type="match status" value="1"/>
</dbReference>
<feature type="domain" description="Autotransporter" evidence="2">
    <location>
        <begin position="494"/>
        <end position="770"/>
    </location>
</feature>
<reference evidence="3 4" key="1">
    <citation type="submission" date="2019-01" db="EMBL/GenBank/DDBJ databases">
        <authorList>
            <person name="Chen W.-M."/>
        </authorList>
    </citation>
    <scope>NUCLEOTIDE SEQUENCE [LARGE SCALE GENOMIC DNA]</scope>
    <source>
        <strain evidence="3 4">FSY-9</strain>
    </source>
</reference>
<gene>
    <name evidence="3" type="ORF">EOE18_08570</name>
</gene>